<evidence type="ECO:0000256" key="1">
    <source>
        <dbReference type="ARBA" id="ARBA00006018"/>
    </source>
</evidence>
<dbReference type="SUPFAM" id="SSF159127">
    <property type="entry name" value="HupF/HypC-like"/>
    <property type="match status" value="1"/>
</dbReference>
<reference evidence="2" key="1">
    <citation type="journal article" date="2021" name="Proc. Natl. Acad. Sci. U.S.A.">
        <title>Global biogeography of chemosynthetic symbionts reveals both localized and globally distributed symbiont groups. .</title>
        <authorList>
            <person name="Osvatic J.T."/>
            <person name="Wilkins L.G.E."/>
            <person name="Leibrecht L."/>
            <person name="Leray M."/>
            <person name="Zauner S."/>
            <person name="Polzin J."/>
            <person name="Camacho Y."/>
            <person name="Gros O."/>
            <person name="van Gils J.A."/>
            <person name="Eisen J.A."/>
            <person name="Petersen J.M."/>
            <person name="Yuen B."/>
        </authorList>
    </citation>
    <scope>NUCLEOTIDE SEQUENCE</scope>
    <source>
        <strain evidence="2">MAGL173</strain>
    </source>
</reference>
<comment type="similarity">
    <text evidence="1">Belongs to the HupF/HypC family.</text>
</comment>
<dbReference type="InterPro" id="IPR001109">
    <property type="entry name" value="Hydrogenase_HupF/HypC"/>
</dbReference>
<dbReference type="Pfam" id="PF01455">
    <property type="entry name" value="HupF_HypC"/>
    <property type="match status" value="1"/>
</dbReference>
<dbReference type="Proteomes" id="UP000886687">
    <property type="component" value="Unassembled WGS sequence"/>
</dbReference>
<dbReference type="Gene3D" id="2.30.30.140">
    <property type="match status" value="1"/>
</dbReference>
<organism evidence="2 3">
    <name type="scientific">Candidatus Thiodiazotropha lotti</name>
    <dbReference type="NCBI Taxonomy" id="2792787"/>
    <lineage>
        <taxon>Bacteria</taxon>
        <taxon>Pseudomonadati</taxon>
        <taxon>Pseudomonadota</taxon>
        <taxon>Gammaproteobacteria</taxon>
        <taxon>Chromatiales</taxon>
        <taxon>Sedimenticolaceae</taxon>
        <taxon>Candidatus Thiodiazotropha</taxon>
    </lineage>
</organism>
<comment type="caution">
    <text evidence="2">The sequence shown here is derived from an EMBL/GenBank/DDBJ whole genome shotgun (WGS) entry which is preliminary data.</text>
</comment>
<evidence type="ECO:0000313" key="3">
    <source>
        <dbReference type="Proteomes" id="UP000886687"/>
    </source>
</evidence>
<dbReference type="GO" id="GO:1902670">
    <property type="term" value="F:carbon dioxide binding"/>
    <property type="evidence" value="ECO:0007669"/>
    <property type="project" value="TreeGrafter"/>
</dbReference>
<dbReference type="InterPro" id="IPR019812">
    <property type="entry name" value="Hydgase_assmbl_chp_CS"/>
</dbReference>
<dbReference type="PANTHER" id="PTHR35177:SF2">
    <property type="entry name" value="HYDROGENASE MATURATION FACTOR HYBG"/>
    <property type="match status" value="1"/>
</dbReference>
<dbReference type="PANTHER" id="PTHR35177">
    <property type="entry name" value="HYDROGENASE MATURATION FACTOR HYBG"/>
    <property type="match status" value="1"/>
</dbReference>
<dbReference type="AlphaFoldDB" id="A0A9E4N1T7"/>
<dbReference type="EMBL" id="JAEPDI010000026">
    <property type="protein sequence ID" value="MCG7941356.1"/>
    <property type="molecule type" value="Genomic_DNA"/>
</dbReference>
<dbReference type="PROSITE" id="PS01097">
    <property type="entry name" value="HUPF_HYPC"/>
    <property type="match status" value="1"/>
</dbReference>
<sequence length="90" mass="9889">MCIGIPAQVIEDGDFVARCRTRNGEEQINMMLIGPQPAGTWLLTFLGSARDVISEQDARHIDQALDGLSAIMSNDQDIDVDHYFPDLGKA</sequence>
<dbReference type="GO" id="GO:0051604">
    <property type="term" value="P:protein maturation"/>
    <property type="evidence" value="ECO:0007669"/>
    <property type="project" value="TreeGrafter"/>
</dbReference>
<name>A0A9E4N1T7_9GAMM</name>
<protein>
    <submittedName>
        <fullName evidence="2">HypC/HybG/HupF family hydrogenase formation chaperone</fullName>
    </submittedName>
</protein>
<proteinExistence type="inferred from homology"/>
<dbReference type="NCBIfam" id="TIGR00074">
    <property type="entry name" value="hypC_hupF"/>
    <property type="match status" value="1"/>
</dbReference>
<dbReference type="PRINTS" id="PR00445">
    <property type="entry name" value="HUPFHYPC"/>
</dbReference>
<gene>
    <name evidence="2" type="primary">hypC</name>
    <name evidence="2" type="ORF">JAZ04_21190</name>
</gene>
<dbReference type="GO" id="GO:0005506">
    <property type="term" value="F:iron ion binding"/>
    <property type="evidence" value="ECO:0007669"/>
    <property type="project" value="TreeGrafter"/>
</dbReference>
<accession>A0A9E4N1T7</accession>
<evidence type="ECO:0000313" key="2">
    <source>
        <dbReference type="EMBL" id="MCG7941356.1"/>
    </source>
</evidence>